<protein>
    <submittedName>
        <fullName evidence="8">ABC transporter ATP-binding protein/permease</fullName>
    </submittedName>
</protein>
<gene>
    <name evidence="8" type="ORF">KUA55_17605</name>
</gene>
<evidence type="ECO:0000256" key="5">
    <source>
        <dbReference type="SAM" id="Phobius"/>
    </source>
</evidence>
<dbReference type="PANTHER" id="PTHR24221">
    <property type="entry name" value="ATP-BINDING CASSETTE SUB-FAMILY B"/>
    <property type="match status" value="1"/>
</dbReference>
<evidence type="ECO:0000313" key="9">
    <source>
        <dbReference type="Proteomes" id="UP000774130"/>
    </source>
</evidence>
<dbReference type="RefSeq" id="WP_218327687.1">
    <property type="nucleotide sequence ID" value="NZ_JAHUZB010000013.1"/>
</dbReference>
<dbReference type="InterPro" id="IPR011527">
    <property type="entry name" value="ABC1_TM_dom"/>
</dbReference>
<evidence type="ECO:0000259" key="6">
    <source>
        <dbReference type="PROSITE" id="PS50893"/>
    </source>
</evidence>
<evidence type="ECO:0000256" key="2">
    <source>
        <dbReference type="ARBA" id="ARBA00022692"/>
    </source>
</evidence>
<proteinExistence type="predicted"/>
<keyword evidence="2 5" id="KW-0812">Transmembrane</keyword>
<keyword evidence="3 5" id="KW-1133">Transmembrane helix</keyword>
<dbReference type="SMART" id="SM00382">
    <property type="entry name" value="AAA"/>
    <property type="match status" value="1"/>
</dbReference>
<evidence type="ECO:0000313" key="8">
    <source>
        <dbReference type="EMBL" id="MBV7392473.1"/>
    </source>
</evidence>
<feature type="transmembrane region" description="Helical" evidence="5">
    <location>
        <begin position="235"/>
        <end position="256"/>
    </location>
</feature>
<dbReference type="EMBL" id="JAHUZB010000013">
    <property type="protein sequence ID" value="MBV7392473.1"/>
    <property type="molecule type" value="Genomic_DNA"/>
</dbReference>
<feature type="transmembrane region" description="Helical" evidence="5">
    <location>
        <begin position="47"/>
        <end position="68"/>
    </location>
</feature>
<dbReference type="GO" id="GO:0005524">
    <property type="term" value="F:ATP binding"/>
    <property type="evidence" value="ECO:0007669"/>
    <property type="project" value="UniProtKB-KW"/>
</dbReference>
<dbReference type="Pfam" id="PF00005">
    <property type="entry name" value="ABC_tran"/>
    <property type="match status" value="1"/>
</dbReference>
<accession>A0ABS6THV1</accession>
<keyword evidence="4 5" id="KW-0472">Membrane</keyword>
<dbReference type="PROSITE" id="PS50893">
    <property type="entry name" value="ABC_TRANSPORTER_2"/>
    <property type="match status" value="1"/>
</dbReference>
<dbReference type="Proteomes" id="UP000774130">
    <property type="component" value="Unassembled WGS sequence"/>
</dbReference>
<feature type="domain" description="ABC transmembrane type-1" evidence="7">
    <location>
        <begin position="16"/>
        <end position="293"/>
    </location>
</feature>
<reference evidence="8 9" key="1">
    <citation type="submission" date="2021-06" db="EMBL/GenBank/DDBJ databases">
        <title>Enterococcus alishanensis sp. nov., a novel lactic acid bacterium isolated from fresh coffee beans.</title>
        <authorList>
            <person name="Chen Y.-S."/>
        </authorList>
    </citation>
    <scope>NUCLEOTIDE SEQUENCE [LARGE SCALE GENOMIC DNA]</scope>
    <source>
        <strain evidence="8 9">ALS3</strain>
    </source>
</reference>
<evidence type="ECO:0000256" key="1">
    <source>
        <dbReference type="ARBA" id="ARBA00004141"/>
    </source>
</evidence>
<comment type="caution">
    <text evidence="8">The sequence shown here is derived from an EMBL/GenBank/DDBJ whole genome shotgun (WGS) entry which is preliminary data.</text>
</comment>
<name>A0ABS6THV1_9ENTE</name>
<feature type="transmembrane region" description="Helical" evidence="5">
    <location>
        <begin position="138"/>
        <end position="163"/>
    </location>
</feature>
<organism evidence="8 9">
    <name type="scientific">Enterococcus alishanensis</name>
    <dbReference type="NCBI Taxonomy" id="1303817"/>
    <lineage>
        <taxon>Bacteria</taxon>
        <taxon>Bacillati</taxon>
        <taxon>Bacillota</taxon>
        <taxon>Bacilli</taxon>
        <taxon>Lactobacillales</taxon>
        <taxon>Enterococcaceae</taxon>
        <taxon>Enterococcus</taxon>
    </lineage>
</organism>
<evidence type="ECO:0000256" key="4">
    <source>
        <dbReference type="ARBA" id="ARBA00023136"/>
    </source>
</evidence>
<keyword evidence="8" id="KW-0067">ATP-binding</keyword>
<dbReference type="InterPro" id="IPR003439">
    <property type="entry name" value="ABC_transporter-like_ATP-bd"/>
</dbReference>
<comment type="subcellular location">
    <subcellularLocation>
        <location evidence="1">Membrane</location>
        <topology evidence="1">Multi-pass membrane protein</topology>
    </subcellularLocation>
</comment>
<dbReference type="InterPro" id="IPR039421">
    <property type="entry name" value="Type_1_exporter"/>
</dbReference>
<keyword evidence="8" id="KW-0547">Nucleotide-binding</keyword>
<dbReference type="PANTHER" id="PTHR24221:SF654">
    <property type="entry name" value="ATP-BINDING CASSETTE SUB-FAMILY B MEMBER 6"/>
    <property type="match status" value="1"/>
</dbReference>
<evidence type="ECO:0000259" key="7">
    <source>
        <dbReference type="PROSITE" id="PS50929"/>
    </source>
</evidence>
<feature type="transmembrane region" description="Helical" evidence="5">
    <location>
        <begin position="15"/>
        <end position="35"/>
    </location>
</feature>
<feature type="domain" description="ABC transporter" evidence="6">
    <location>
        <begin position="327"/>
        <end position="558"/>
    </location>
</feature>
<dbReference type="PROSITE" id="PS50929">
    <property type="entry name" value="ABC_TM1F"/>
    <property type="match status" value="1"/>
</dbReference>
<keyword evidence="9" id="KW-1185">Reference proteome</keyword>
<sequence length="575" mass="65707">MDYKGKIFLKFKTSIILYLLLGIGASFLNSLNIYYFQKIIDSVKNNFSWNFIIIYAVSMILVTVFSYISEWPKSKLFNGLYYYFKEEALKKVSIIDYSRYLKIGTGSLLQKIESGSVAGRGIYFNFWFRIIRELLPDILFNLFFISLINIKLIPIILIGYVAVFATTKILLSFLYDVKKDILINEELLGGTLVRGITELVTFRINQRYSKEINSYQNHSKVVVNNIAKMTMTHELFFTIFALLVSLIKIITIVLFFTGNFTITIGGLVGLIAYIDKIYNPIAIFNVLFVQYKLDCVSFSRLENFFQERNDLSLVENKNLLSEKIDSIAMQNVDVKIGSDLVLRKISYKFEKGLYGIVGESGSGKSTLVKTLLGLLKNSHGNIYYNEKNLNELNLNSLYDKIFYLSQDVPVFDGTLKENIVFDKEVPDSTVIEVLSKCQLSDFYNSLEEGLETRLGEKGSRLSGGEKQRVAFARLFFSEANVIILDEATSAMDVLTETNLMNNIKDIISDKVTLIITHRIKNLNYVNEILCMESGQIKESGSFLELTRKKGILFKLIENEENRESTHGFNNNNSKP</sequence>
<dbReference type="InterPro" id="IPR003593">
    <property type="entry name" value="AAA+_ATPase"/>
</dbReference>
<dbReference type="PROSITE" id="PS00211">
    <property type="entry name" value="ABC_TRANSPORTER_1"/>
    <property type="match status" value="1"/>
</dbReference>
<dbReference type="InterPro" id="IPR017871">
    <property type="entry name" value="ABC_transporter-like_CS"/>
</dbReference>
<evidence type="ECO:0000256" key="3">
    <source>
        <dbReference type="ARBA" id="ARBA00022989"/>
    </source>
</evidence>